<feature type="signal peptide" evidence="12">
    <location>
        <begin position="1"/>
        <end position="16"/>
    </location>
</feature>
<evidence type="ECO:0000256" key="10">
    <source>
        <dbReference type="ARBA" id="ARBA00070242"/>
    </source>
</evidence>
<reference evidence="13" key="2">
    <citation type="journal article" date="2018" name="Environ. Sci. Technol.">
        <title>The Toxicogenome of Hyalella azteca: A Model for Sediment Ecotoxicology and Evolutionary Toxicology.</title>
        <authorList>
            <person name="Poynton H.C."/>
            <person name="Hasenbein S."/>
            <person name="Benoit J.B."/>
            <person name="Sepulveda M.S."/>
            <person name="Poelchau M.F."/>
            <person name="Hughes D.S.T."/>
            <person name="Murali S.C."/>
            <person name="Chen S."/>
            <person name="Glastad K.M."/>
            <person name="Goodisman M.A.D."/>
            <person name="Werren J.H."/>
            <person name="Vineis J.H."/>
            <person name="Bowen J.L."/>
            <person name="Friedrich M."/>
            <person name="Jones J."/>
            <person name="Robertson H.M."/>
            <person name="Feyereisen R."/>
            <person name="Mechler-Hickson A."/>
            <person name="Mathers N."/>
            <person name="Lee C.E."/>
            <person name="Colbourne J.K."/>
            <person name="Biales A."/>
            <person name="Johnston J.S."/>
            <person name="Wellborn G.A."/>
            <person name="Rosendale A.J."/>
            <person name="Cridge A.G."/>
            <person name="Munoz-Torres M.C."/>
            <person name="Bain P.A."/>
            <person name="Manny A.R."/>
            <person name="Major K.M."/>
            <person name="Lambert F.N."/>
            <person name="Vulpe C.D."/>
            <person name="Tuck P."/>
            <person name="Blalock B.J."/>
            <person name="Lin Y.Y."/>
            <person name="Smith M.E."/>
            <person name="Ochoa-Acuna H."/>
            <person name="Chen M.M."/>
            <person name="Childers C.P."/>
            <person name="Qu J."/>
            <person name="Dugan S."/>
            <person name="Lee S.L."/>
            <person name="Chao H."/>
            <person name="Dinh H."/>
            <person name="Han Y."/>
            <person name="Doddapaneni H."/>
            <person name="Worley K.C."/>
            <person name="Muzny D.M."/>
            <person name="Gibbs R.A."/>
            <person name="Richards S."/>
        </authorList>
    </citation>
    <scope>NUCLEOTIDE SEQUENCE</scope>
    <source>
        <strain evidence="13">HAZT.00-mixed</strain>
        <tissue evidence="13">Whole organism</tissue>
    </source>
</reference>
<comment type="subcellular location">
    <subcellularLocation>
        <location evidence="1">Secreted</location>
    </subcellularLocation>
</comment>
<dbReference type="EMBL" id="JQDR03008077">
    <property type="protein sequence ID" value="KAA0197665.1"/>
    <property type="molecule type" value="Genomic_DNA"/>
</dbReference>
<sequence>MKVLISFLSILALGAAAPLDEDFGYVDVRPGAHMFWVTYHVDQAGVWTDYPLILWLQGGPGASGVGYGNFQELGPYYINGTRRETAWTKKANLMFVDNPVGSGYSYVDSLPLLTSTNQQIADDMVALLKSVFTDYPDMSLMPFYIYCESYGGKMAVDIALALNQAIGNGEIVSDFRGVSLGDSWISPMDSVNTWGPFLYAMGFVNEQGRDTINAQAASCQALVDAGQWLDATNCWSNTETVVLFQTGGVNFYNVLAEEDVYFLMAQPHSRDLSFMSPAVRSLYERHVEGIQTRDALGDFMNGAQAAHWNIPAEVTWGGQSGAVFNSLSEDFMKPVVNSVVQLLETTNLFVAVFTGDLDLICDTPGTYRWIENMQWSGKAEFDATRRRTFNVPSYSSSAGYVQHSGNFAVFSILRSGHMVPIDAPEAALVMIDDILSFSGAAKDASKTKITKPKMGDRTQTDLDETKVPKKLEAAEQKPMDTHVETPKEKISNTVKEAPKVQAEILKIQGEKIKSPEVAKAQADIARMRSMHPGLLKAKSGRKIDRTPVLDRKFPQKPKHFDDVQQVKPVIFKKP</sequence>
<evidence type="ECO:0000256" key="9">
    <source>
        <dbReference type="ARBA" id="ARBA00055847"/>
    </source>
</evidence>
<keyword evidence="5" id="KW-0645">Protease</keyword>
<keyword evidence="14" id="KW-1185">Reference proteome</keyword>
<gene>
    <name evidence="15" type="primary">LOC108675744</name>
    <name evidence="13" type="ORF">HAZT_HAZT000603</name>
</gene>
<keyword evidence="6 12" id="KW-0732">Signal</keyword>
<organism evidence="13">
    <name type="scientific">Hyalella azteca</name>
    <name type="common">Amphipod</name>
    <dbReference type="NCBI Taxonomy" id="294128"/>
    <lineage>
        <taxon>Eukaryota</taxon>
        <taxon>Metazoa</taxon>
        <taxon>Ecdysozoa</taxon>
        <taxon>Arthropoda</taxon>
        <taxon>Crustacea</taxon>
        <taxon>Multicrustacea</taxon>
        <taxon>Malacostraca</taxon>
        <taxon>Eumalacostraca</taxon>
        <taxon>Peracarida</taxon>
        <taxon>Amphipoda</taxon>
        <taxon>Senticaudata</taxon>
        <taxon>Talitrida</taxon>
        <taxon>Talitroidea</taxon>
        <taxon>Hyalellidae</taxon>
        <taxon>Hyalella</taxon>
    </lineage>
</organism>
<dbReference type="AlphaFoldDB" id="A0A6A0H382"/>
<evidence type="ECO:0000256" key="12">
    <source>
        <dbReference type="SAM" id="SignalP"/>
    </source>
</evidence>
<dbReference type="SUPFAM" id="SSF53474">
    <property type="entry name" value="alpha/beta-Hydrolases"/>
    <property type="match status" value="1"/>
</dbReference>
<keyword evidence="3" id="KW-0964">Secreted</keyword>
<accession>A0A6A0H382</accession>
<dbReference type="OMA" id="QEPKEVW"/>
<dbReference type="PANTHER" id="PTHR11802:SF3">
    <property type="entry name" value="RETINOID-INDUCIBLE SERINE CARBOXYPEPTIDASE"/>
    <property type="match status" value="1"/>
</dbReference>
<evidence type="ECO:0000256" key="6">
    <source>
        <dbReference type="ARBA" id="ARBA00022729"/>
    </source>
</evidence>
<evidence type="ECO:0000256" key="4">
    <source>
        <dbReference type="ARBA" id="ARBA00022645"/>
    </source>
</evidence>
<dbReference type="KEGG" id="hazt:108675744"/>
<reference evidence="13" key="1">
    <citation type="submission" date="2014-08" db="EMBL/GenBank/DDBJ databases">
        <authorList>
            <person name="Murali S."/>
            <person name="Richards S."/>
            <person name="Bandaranaike D."/>
            <person name="Bellair M."/>
            <person name="Blankenburg K."/>
            <person name="Chao H."/>
            <person name="Dinh H."/>
            <person name="Doddapaneni H."/>
            <person name="Dugan-Rocha S."/>
            <person name="Elkadiri S."/>
            <person name="Gnanaolivu R."/>
            <person name="Hughes D."/>
            <person name="Lee S."/>
            <person name="Li M."/>
            <person name="Ming W."/>
            <person name="Munidasa M."/>
            <person name="Muniz J."/>
            <person name="Nguyen L."/>
            <person name="Osuji N."/>
            <person name="Pu L.-L."/>
            <person name="Puazo M."/>
            <person name="Skinner E."/>
            <person name="Qu C."/>
            <person name="Quiroz J."/>
            <person name="Raj R."/>
            <person name="Weissenberger G."/>
            <person name="Xin Y."/>
            <person name="Zou X."/>
            <person name="Han Y."/>
            <person name="Worley K."/>
            <person name="Muzny D."/>
            <person name="Gibbs R."/>
        </authorList>
    </citation>
    <scope>NUCLEOTIDE SEQUENCE</scope>
    <source>
        <strain evidence="13">HAZT.00-mixed</strain>
        <tissue evidence="13">Whole organism</tissue>
    </source>
</reference>
<evidence type="ECO:0000313" key="13">
    <source>
        <dbReference type="EMBL" id="KAA0197665.1"/>
    </source>
</evidence>
<protein>
    <recommendedName>
        <fullName evidence="10">Retinoid-inducible serine carboxypeptidase</fullName>
    </recommendedName>
    <alternativeName>
        <fullName evidence="11">Serine carboxypeptidase 1</fullName>
    </alternativeName>
</protein>
<evidence type="ECO:0000256" key="2">
    <source>
        <dbReference type="ARBA" id="ARBA00009431"/>
    </source>
</evidence>
<dbReference type="Gene3D" id="3.40.50.1820">
    <property type="entry name" value="alpha/beta hydrolase"/>
    <property type="match status" value="1"/>
</dbReference>
<reference evidence="13" key="3">
    <citation type="submission" date="2019-06" db="EMBL/GenBank/DDBJ databases">
        <authorList>
            <person name="Poynton C."/>
            <person name="Hasenbein S."/>
            <person name="Benoit J.B."/>
            <person name="Sepulveda M.S."/>
            <person name="Poelchau M.F."/>
            <person name="Murali S.C."/>
            <person name="Chen S."/>
            <person name="Glastad K.M."/>
            <person name="Werren J.H."/>
            <person name="Vineis J.H."/>
            <person name="Bowen J.L."/>
            <person name="Friedrich M."/>
            <person name="Jones J."/>
            <person name="Robertson H.M."/>
            <person name="Feyereisen R."/>
            <person name="Mechler-Hickson A."/>
            <person name="Mathers N."/>
            <person name="Lee C.E."/>
            <person name="Colbourne J.K."/>
            <person name="Biales A."/>
            <person name="Johnston J.S."/>
            <person name="Wellborn G.A."/>
            <person name="Rosendale A.J."/>
            <person name="Cridge A.G."/>
            <person name="Munoz-Torres M.C."/>
            <person name="Bain P.A."/>
            <person name="Manny A.R."/>
            <person name="Major K.M."/>
            <person name="Lambert F.N."/>
            <person name="Vulpe C.D."/>
            <person name="Tuck P."/>
            <person name="Blalock B.J."/>
            <person name="Lin Y.-Y."/>
            <person name="Smith M.E."/>
            <person name="Ochoa-Acuna H."/>
            <person name="Chen M.-J.M."/>
            <person name="Childers C.P."/>
            <person name="Qu J."/>
            <person name="Dugan S."/>
            <person name="Lee S.L."/>
            <person name="Chao H."/>
            <person name="Dinh H."/>
            <person name="Han Y."/>
            <person name="Doddapaneni H."/>
            <person name="Worley K.C."/>
            <person name="Muzny D.M."/>
            <person name="Gibbs R.A."/>
            <person name="Richards S."/>
        </authorList>
    </citation>
    <scope>NUCLEOTIDE SEQUENCE</scope>
    <source>
        <strain evidence="13">HAZT.00-mixed</strain>
        <tissue evidence="13">Whole organism</tissue>
    </source>
</reference>
<evidence type="ECO:0000256" key="8">
    <source>
        <dbReference type="ARBA" id="ARBA00023180"/>
    </source>
</evidence>
<dbReference type="OrthoDB" id="443318at2759"/>
<dbReference type="PRINTS" id="PR00724">
    <property type="entry name" value="CRBOXYPTASEC"/>
</dbReference>
<evidence type="ECO:0000256" key="1">
    <source>
        <dbReference type="ARBA" id="ARBA00004613"/>
    </source>
</evidence>
<evidence type="ECO:0000256" key="3">
    <source>
        <dbReference type="ARBA" id="ARBA00022525"/>
    </source>
</evidence>
<dbReference type="Pfam" id="PF00450">
    <property type="entry name" value="Peptidase_S10"/>
    <property type="match status" value="1"/>
</dbReference>
<evidence type="ECO:0000256" key="7">
    <source>
        <dbReference type="ARBA" id="ARBA00022801"/>
    </source>
</evidence>
<keyword evidence="4 15" id="KW-0121">Carboxypeptidase</keyword>
<proteinExistence type="inferred from homology"/>
<dbReference type="FunFam" id="3.40.50.1820:FF:000075">
    <property type="entry name" value="Carboxypeptidase"/>
    <property type="match status" value="1"/>
</dbReference>
<dbReference type="GeneID" id="108675744"/>
<keyword evidence="7" id="KW-0378">Hydrolase</keyword>
<dbReference type="GO" id="GO:0005576">
    <property type="term" value="C:extracellular region"/>
    <property type="evidence" value="ECO:0007669"/>
    <property type="project" value="UniProtKB-SubCell"/>
</dbReference>
<evidence type="ECO:0000256" key="5">
    <source>
        <dbReference type="ARBA" id="ARBA00022670"/>
    </source>
</evidence>
<keyword evidence="8" id="KW-0325">Glycoprotein</keyword>
<comment type="similarity">
    <text evidence="2">Belongs to the peptidase S10 family.</text>
</comment>
<dbReference type="RefSeq" id="XP_018019266.1">
    <property type="nucleotide sequence ID" value="XM_018163777.2"/>
</dbReference>
<evidence type="ECO:0000256" key="11">
    <source>
        <dbReference type="ARBA" id="ARBA00077736"/>
    </source>
</evidence>
<feature type="chain" id="PRO_5044628578" description="Retinoid-inducible serine carboxypeptidase" evidence="12">
    <location>
        <begin position="17"/>
        <end position="574"/>
    </location>
</feature>
<evidence type="ECO:0000313" key="15">
    <source>
        <dbReference type="RefSeq" id="XP_018019266.1"/>
    </source>
</evidence>
<dbReference type="Proteomes" id="UP000694843">
    <property type="component" value="Unplaced"/>
</dbReference>
<dbReference type="InterPro" id="IPR029058">
    <property type="entry name" value="AB_hydrolase_fold"/>
</dbReference>
<name>A0A6A0H382_HYAAZ</name>
<comment type="function">
    <text evidence="9">May be involved in vascular wall and kidney homeostasis.</text>
</comment>
<dbReference type="PANTHER" id="PTHR11802">
    <property type="entry name" value="SERINE PROTEASE FAMILY S10 SERINE CARBOXYPEPTIDASE"/>
    <property type="match status" value="1"/>
</dbReference>
<dbReference type="Proteomes" id="UP000711488">
    <property type="component" value="Unassembled WGS sequence"/>
</dbReference>
<dbReference type="GO" id="GO:0006508">
    <property type="term" value="P:proteolysis"/>
    <property type="evidence" value="ECO:0007669"/>
    <property type="project" value="UniProtKB-KW"/>
</dbReference>
<evidence type="ECO:0000313" key="14">
    <source>
        <dbReference type="Proteomes" id="UP000694843"/>
    </source>
</evidence>
<dbReference type="GO" id="GO:0004185">
    <property type="term" value="F:serine-type carboxypeptidase activity"/>
    <property type="evidence" value="ECO:0007669"/>
    <property type="project" value="InterPro"/>
</dbReference>
<reference evidence="15" key="4">
    <citation type="submission" date="2025-04" db="UniProtKB">
        <authorList>
            <consortium name="RefSeq"/>
        </authorList>
    </citation>
    <scope>IDENTIFICATION</scope>
    <source>
        <tissue evidence="15">Whole organism</tissue>
    </source>
</reference>
<dbReference type="InterPro" id="IPR001563">
    <property type="entry name" value="Peptidase_S10"/>
</dbReference>